<dbReference type="AlphaFoldDB" id="A0A1A0RBS1"/>
<dbReference type="InterPro" id="IPR018484">
    <property type="entry name" value="FGGY_N"/>
</dbReference>
<dbReference type="PANTHER" id="PTHR43095:SF5">
    <property type="entry name" value="XYLULOSE KINASE"/>
    <property type="match status" value="1"/>
</dbReference>
<dbReference type="EMBL" id="LZSO01000013">
    <property type="protein sequence ID" value="OBB31935.1"/>
    <property type="molecule type" value="Genomic_DNA"/>
</dbReference>
<dbReference type="GO" id="GO:0042732">
    <property type="term" value="P:D-xylose metabolic process"/>
    <property type="evidence" value="ECO:0007669"/>
    <property type="project" value="UniProtKB-KW"/>
</dbReference>
<keyword evidence="2" id="KW-0119">Carbohydrate metabolism</keyword>
<proteinExistence type="inferred from homology"/>
<dbReference type="RefSeq" id="WP_064931332.1">
    <property type="nucleotide sequence ID" value="NZ_LZSO01000013.1"/>
</dbReference>
<dbReference type="InterPro" id="IPR018483">
    <property type="entry name" value="Carb_kinase_FGGY_CS"/>
</dbReference>
<evidence type="ECO:0000313" key="8">
    <source>
        <dbReference type="EMBL" id="OBB31935.1"/>
    </source>
</evidence>
<evidence type="ECO:0000256" key="5">
    <source>
        <dbReference type="RuleBase" id="RU003733"/>
    </source>
</evidence>
<gene>
    <name evidence="8" type="ORF">A5792_14725</name>
</gene>
<protein>
    <submittedName>
        <fullName evidence="8">Carbohydrate kinase</fullName>
    </submittedName>
</protein>
<keyword evidence="4 5" id="KW-0418">Kinase</keyword>
<dbReference type="GO" id="GO:0016301">
    <property type="term" value="F:kinase activity"/>
    <property type="evidence" value="ECO:0007669"/>
    <property type="project" value="UniProtKB-KW"/>
</dbReference>
<dbReference type="InterPro" id="IPR043129">
    <property type="entry name" value="ATPase_NBD"/>
</dbReference>
<dbReference type="SUPFAM" id="SSF53067">
    <property type="entry name" value="Actin-like ATPase domain"/>
    <property type="match status" value="2"/>
</dbReference>
<comment type="caution">
    <text evidence="8">The sequence shown here is derived from an EMBL/GenBank/DDBJ whole genome shotgun (WGS) entry which is preliminary data.</text>
</comment>
<dbReference type="Proteomes" id="UP000093902">
    <property type="component" value="Unassembled WGS sequence"/>
</dbReference>
<dbReference type="GO" id="GO:0016773">
    <property type="term" value="F:phosphotransferase activity, alcohol group as acceptor"/>
    <property type="evidence" value="ECO:0007669"/>
    <property type="project" value="InterPro"/>
</dbReference>
<evidence type="ECO:0000256" key="1">
    <source>
        <dbReference type="ARBA" id="ARBA00009156"/>
    </source>
</evidence>
<evidence type="ECO:0000313" key="9">
    <source>
        <dbReference type="Proteomes" id="UP000093902"/>
    </source>
</evidence>
<accession>A0A1A0RBS1</accession>
<dbReference type="OrthoDB" id="9782710at2"/>
<evidence type="ECO:0000256" key="4">
    <source>
        <dbReference type="ARBA" id="ARBA00022777"/>
    </source>
</evidence>
<dbReference type="PROSITE" id="PS00445">
    <property type="entry name" value="FGGY_KINASES_2"/>
    <property type="match status" value="1"/>
</dbReference>
<name>A0A1A0RBS1_MYCPR</name>
<dbReference type="InterPro" id="IPR050406">
    <property type="entry name" value="FGGY_Carb_Kinase"/>
</dbReference>
<evidence type="ECO:0000259" key="6">
    <source>
        <dbReference type="Pfam" id="PF00370"/>
    </source>
</evidence>
<organism evidence="8 9">
    <name type="scientific">Mycolicibacterium peregrinum</name>
    <name type="common">Mycobacterium peregrinum</name>
    <dbReference type="NCBI Taxonomy" id="43304"/>
    <lineage>
        <taxon>Bacteria</taxon>
        <taxon>Bacillati</taxon>
        <taxon>Actinomycetota</taxon>
        <taxon>Actinomycetes</taxon>
        <taxon>Mycobacteriales</taxon>
        <taxon>Mycobacteriaceae</taxon>
        <taxon>Mycolicibacterium</taxon>
    </lineage>
</organism>
<dbReference type="Pfam" id="PF02782">
    <property type="entry name" value="FGGY_C"/>
    <property type="match status" value="1"/>
</dbReference>
<reference evidence="9" key="1">
    <citation type="submission" date="2016-06" db="EMBL/GenBank/DDBJ databases">
        <authorList>
            <person name="Sutton G."/>
            <person name="Brinkac L."/>
            <person name="Sanka R."/>
            <person name="Adams M."/>
            <person name="Lau E."/>
            <person name="Mehaffy C."/>
            <person name="Tameris M."/>
            <person name="Hatherill M."/>
            <person name="Hanekom W."/>
            <person name="Mahomed H."/>
            <person name="Mcshane H."/>
        </authorList>
    </citation>
    <scope>NUCLEOTIDE SEQUENCE [LARGE SCALE GENOMIC DNA]</scope>
    <source>
        <strain evidence="9">852002-51209_SCH5440388</strain>
    </source>
</reference>
<feature type="domain" description="Carbohydrate kinase FGGY C-terminal" evidence="7">
    <location>
        <begin position="288"/>
        <end position="438"/>
    </location>
</feature>
<dbReference type="PIRSF" id="PIRSF000538">
    <property type="entry name" value="GlpK"/>
    <property type="match status" value="1"/>
</dbReference>
<dbReference type="Pfam" id="PF00370">
    <property type="entry name" value="FGGY_N"/>
    <property type="match status" value="1"/>
</dbReference>
<keyword evidence="2" id="KW-0859">Xylose metabolism</keyword>
<keyword evidence="3 5" id="KW-0808">Transferase</keyword>
<evidence type="ECO:0000259" key="7">
    <source>
        <dbReference type="Pfam" id="PF02782"/>
    </source>
</evidence>
<dbReference type="Gene3D" id="3.30.420.40">
    <property type="match status" value="2"/>
</dbReference>
<evidence type="ECO:0000256" key="2">
    <source>
        <dbReference type="ARBA" id="ARBA00022629"/>
    </source>
</evidence>
<dbReference type="InterPro" id="IPR018485">
    <property type="entry name" value="FGGY_C"/>
</dbReference>
<dbReference type="PANTHER" id="PTHR43095">
    <property type="entry name" value="SUGAR KINASE"/>
    <property type="match status" value="1"/>
</dbReference>
<sequence length="493" mass="52209">MRGTYLIGVDIGTTGTKTVLLHETAGIVAQATLSSPIFSDGPAYAEADASAWVTNAIEGIRQVLAESQIDPAMVAAVAATGMVPAVVCLDADLKPVRRPILQNDARAIREIDELSAVIDGADMLSRTGSALTQQSVAPTVRWLQRNEPECWSATRYLVGSYDYVLIALGAPPHVEQNWALESGLYTLDGKQFDPALEAVDLPSSSLCEVYRPGTRIGTISASMAETTGLPADVALVVGGADHVLSAYAAGVDTAGDWLIKLGGAGDILTAWADPIVDARLYLDAHPRQGTWLPNGCMATSGSLIRWFQTLIGGTPLTDLDAEATGRRPAAVLCLPYFLGEKSPIHDPQLRGAFIGLELAHTGADMYRSVLEAIAFGFRHNAEVMRSAGITLSRARVTNGGSKSTLWKQIHADVLGTELAPVRDHPGASLGAAILAGVGAGALGLDDAARFLQFDAPVVPDRERSAIYEEAYQLWRQAGDALVPISHGLTRRSR</sequence>
<feature type="domain" description="Carbohydrate kinase FGGY N-terminal" evidence="6">
    <location>
        <begin position="5"/>
        <end position="246"/>
    </location>
</feature>
<dbReference type="CDD" id="cd07804">
    <property type="entry name" value="ASKHA_NBD_FGGY_RrXK-like"/>
    <property type="match status" value="1"/>
</dbReference>
<evidence type="ECO:0000256" key="3">
    <source>
        <dbReference type="ARBA" id="ARBA00022679"/>
    </source>
</evidence>
<comment type="similarity">
    <text evidence="1 5">Belongs to the FGGY kinase family.</text>
</comment>
<dbReference type="InterPro" id="IPR000577">
    <property type="entry name" value="Carb_kinase_FGGY"/>
</dbReference>